<dbReference type="Pfam" id="PF08706">
    <property type="entry name" value="D5_N"/>
    <property type="match status" value="1"/>
</dbReference>
<keyword evidence="3" id="KW-0067">ATP-binding</keyword>
<dbReference type="OrthoDB" id="9763644at2"/>
<evidence type="ECO:0000313" key="4">
    <source>
        <dbReference type="EMBL" id="BBZ38577.1"/>
    </source>
</evidence>
<reference evidence="4 5" key="1">
    <citation type="journal article" date="2019" name="Emerg. Microbes Infect.">
        <title>Comprehensive subspecies identification of 175 nontuberculous mycobacteria species based on 7547 genomic profiles.</title>
        <authorList>
            <person name="Matsumoto Y."/>
            <person name="Kinjo T."/>
            <person name="Motooka D."/>
            <person name="Nabeya D."/>
            <person name="Jung N."/>
            <person name="Uechi K."/>
            <person name="Horii T."/>
            <person name="Iida T."/>
            <person name="Fujita J."/>
            <person name="Nakamura S."/>
        </authorList>
    </citation>
    <scope>NUCLEOTIDE SEQUENCE [LARGE SCALE GENOMIC DNA]</scope>
    <source>
        <strain evidence="4 5">JCM 14738</strain>
    </source>
</reference>
<dbReference type="GO" id="GO:0005524">
    <property type="term" value="F:ATP binding"/>
    <property type="evidence" value="ECO:0007669"/>
    <property type="project" value="UniProtKB-KW"/>
</dbReference>
<dbReference type="InterPro" id="IPR006500">
    <property type="entry name" value="Helicase_put_C_phage/plasmid"/>
</dbReference>
<dbReference type="STRING" id="44010.AWC00_26650"/>
<dbReference type="EMBL" id="AP022613">
    <property type="protein sequence ID" value="BBZ38577.1"/>
    <property type="molecule type" value="Genomic_DNA"/>
</dbReference>
<keyword evidence="1" id="KW-0547">Nucleotide-binding</keyword>
<organism evidence="4 5">
    <name type="scientific">Mycobacterium conspicuum</name>
    <dbReference type="NCBI Taxonomy" id="44010"/>
    <lineage>
        <taxon>Bacteria</taxon>
        <taxon>Bacillati</taxon>
        <taxon>Actinomycetota</taxon>
        <taxon>Actinomycetes</taxon>
        <taxon>Mycobacteriales</taxon>
        <taxon>Mycobacteriaceae</taxon>
        <taxon>Mycobacterium</taxon>
    </lineage>
</organism>
<dbReference type="Pfam" id="PF19263">
    <property type="entry name" value="DUF5906"/>
    <property type="match status" value="1"/>
</dbReference>
<name>A0A1X1ST87_9MYCO</name>
<dbReference type="GO" id="GO:0016787">
    <property type="term" value="F:hydrolase activity"/>
    <property type="evidence" value="ECO:0007669"/>
    <property type="project" value="UniProtKB-KW"/>
</dbReference>
<evidence type="ECO:0000313" key="5">
    <source>
        <dbReference type="Proteomes" id="UP000467385"/>
    </source>
</evidence>
<dbReference type="Proteomes" id="UP000467385">
    <property type="component" value="Chromosome"/>
</dbReference>
<dbReference type="InterPro" id="IPR014818">
    <property type="entry name" value="Phage/plasmid_primase_P4_C"/>
</dbReference>
<evidence type="ECO:0000256" key="2">
    <source>
        <dbReference type="ARBA" id="ARBA00022801"/>
    </source>
</evidence>
<dbReference type="RefSeq" id="WP_085235974.1">
    <property type="nucleotide sequence ID" value="NZ_AP022613.1"/>
</dbReference>
<keyword evidence="2" id="KW-0378">Hydrolase</keyword>
<dbReference type="Gene3D" id="3.40.50.300">
    <property type="entry name" value="P-loop containing nucleotide triphosphate hydrolases"/>
    <property type="match status" value="1"/>
</dbReference>
<dbReference type="AlphaFoldDB" id="A0A1X1ST87"/>
<evidence type="ECO:0000256" key="1">
    <source>
        <dbReference type="ARBA" id="ARBA00022741"/>
    </source>
</evidence>
<dbReference type="InterPro" id="IPR045455">
    <property type="entry name" value="NrS-1_pol-like_helicase"/>
</dbReference>
<dbReference type="PANTHER" id="PTHR35372:SF2">
    <property type="entry name" value="SF3 HELICASE DOMAIN-CONTAINING PROTEIN"/>
    <property type="match status" value="1"/>
</dbReference>
<accession>A0A1X1ST87</accession>
<dbReference type="PANTHER" id="PTHR35372">
    <property type="entry name" value="ATP BINDING PROTEIN-RELATED"/>
    <property type="match status" value="1"/>
</dbReference>
<gene>
    <name evidence="4" type="ORF">MCNS_16400</name>
</gene>
<keyword evidence="5" id="KW-1185">Reference proteome</keyword>
<dbReference type="NCBIfam" id="TIGR01613">
    <property type="entry name" value="primase_Cterm"/>
    <property type="match status" value="1"/>
</dbReference>
<dbReference type="InterPro" id="IPR027417">
    <property type="entry name" value="P-loop_NTPase"/>
</dbReference>
<dbReference type="SUPFAM" id="SSF52540">
    <property type="entry name" value="P-loop containing nucleoside triphosphate hydrolases"/>
    <property type="match status" value="1"/>
</dbReference>
<sequence>MSIEPNTAGIVTDKRPPDQVHSGQLRIAYRLHDRYRDKLLYVHGIGWHHWDGKRWAYDDSGTAQRSVYDVLRTSLSESLDDKQLRQDVRKCESANGIAGVLAVAAALPGFAATVRDLDADPYLLNTANGTIDLRTMELRPHDPADRITKVTVGAYDPDAPATSWSAFLRRVLPDSEVRDYLGRLVGVALAGKVIEHILGILTGTGANGKSVFYKAMLWALGDYASTVEPDLLMHRQQAHPTGEMDLLGRRLVVVSESERDRRLAETTMKRLTGGDRIRARRMRQDFIEFEPSHTPLLITNHLPKVSGDDPAIWRRLRVVPFTVEIPPGERDTHLDERLQAEADAVLAWAVAGWLEYRKNGLNEPEAVVLATDQYQRASDAVARFIADECSVDSPVLKATTKVLHEAWQRWQATDGAEPMSAAAFGQALDSKGFPARKGAQGQRWREGIALRSELAE</sequence>
<protein>
    <submittedName>
        <fullName evidence="4">Phage protein</fullName>
    </submittedName>
</protein>
<proteinExistence type="predicted"/>
<evidence type="ECO:0000256" key="3">
    <source>
        <dbReference type="ARBA" id="ARBA00022840"/>
    </source>
</evidence>
<dbReference type="InterPro" id="IPR051620">
    <property type="entry name" value="ORF904-like_C"/>
</dbReference>
<dbReference type="InterPro" id="IPR014015">
    <property type="entry name" value="Helicase_SF3_DNA-vir"/>
</dbReference>
<dbReference type="PROSITE" id="PS51206">
    <property type="entry name" value="SF3_HELICASE_1"/>
    <property type="match status" value="1"/>
</dbReference>
<dbReference type="SMART" id="SM00885">
    <property type="entry name" value="D5_N"/>
    <property type="match status" value="1"/>
</dbReference>